<dbReference type="Proteomes" id="UP001472677">
    <property type="component" value="Unassembled WGS sequence"/>
</dbReference>
<organism evidence="1 2">
    <name type="scientific">Hibiscus sabdariffa</name>
    <name type="common">roselle</name>
    <dbReference type="NCBI Taxonomy" id="183260"/>
    <lineage>
        <taxon>Eukaryota</taxon>
        <taxon>Viridiplantae</taxon>
        <taxon>Streptophyta</taxon>
        <taxon>Embryophyta</taxon>
        <taxon>Tracheophyta</taxon>
        <taxon>Spermatophyta</taxon>
        <taxon>Magnoliopsida</taxon>
        <taxon>eudicotyledons</taxon>
        <taxon>Gunneridae</taxon>
        <taxon>Pentapetalae</taxon>
        <taxon>rosids</taxon>
        <taxon>malvids</taxon>
        <taxon>Malvales</taxon>
        <taxon>Malvaceae</taxon>
        <taxon>Malvoideae</taxon>
        <taxon>Hibiscus</taxon>
    </lineage>
</organism>
<name>A0ABR2F1H0_9ROSI</name>
<evidence type="ECO:0000313" key="2">
    <source>
        <dbReference type="Proteomes" id="UP001472677"/>
    </source>
</evidence>
<reference evidence="1 2" key="1">
    <citation type="journal article" date="2024" name="G3 (Bethesda)">
        <title>Genome assembly of Hibiscus sabdariffa L. provides insights into metabolisms of medicinal natural products.</title>
        <authorList>
            <person name="Kim T."/>
        </authorList>
    </citation>
    <scope>NUCLEOTIDE SEQUENCE [LARGE SCALE GENOMIC DNA]</scope>
    <source>
        <strain evidence="1">TK-2024</strain>
        <tissue evidence="1">Old leaves</tissue>
    </source>
</reference>
<evidence type="ECO:0000313" key="1">
    <source>
        <dbReference type="EMBL" id="KAK8568800.1"/>
    </source>
</evidence>
<gene>
    <name evidence="1" type="ORF">V6N12_007340</name>
</gene>
<protein>
    <recommendedName>
        <fullName evidence="3">DUF4283 domain-containing protein</fullName>
    </recommendedName>
</protein>
<comment type="caution">
    <text evidence="1">The sequence shown here is derived from an EMBL/GenBank/DDBJ whole genome shotgun (WGS) entry which is preliminary data.</text>
</comment>
<dbReference type="EMBL" id="JBBPBM010000009">
    <property type="protein sequence ID" value="KAK8568800.1"/>
    <property type="molecule type" value="Genomic_DNA"/>
</dbReference>
<sequence>MGILNNCAIGFCRMPYHISELVDYFHKAGLEGFSVMRVSGSSIILMFEDEGKRKEILASGALDGWLENVGIWIPNMLIPNRRTWLSVSDWRRHIDEELDLRVGDQCFPIRVTEIEEAIGPKCDCFCELVEESQSFGKRDSGEEEGDQSNDSVMKVADNRSCSRGTVVPNLIMSKIVNSLEVDRMWEGNKMVDWRIMESASWMA</sequence>
<proteinExistence type="predicted"/>
<accession>A0ABR2F1H0</accession>
<keyword evidence="2" id="KW-1185">Reference proteome</keyword>
<evidence type="ECO:0008006" key="3">
    <source>
        <dbReference type="Google" id="ProtNLM"/>
    </source>
</evidence>